<accession>A0ABR6EFQ1</accession>
<evidence type="ECO:0000313" key="6">
    <source>
        <dbReference type="EMBL" id="MBB1243795.1"/>
    </source>
</evidence>
<feature type="domain" description="Membrane transport protein MMPL" evidence="5">
    <location>
        <begin position="1"/>
        <end position="35"/>
    </location>
</feature>
<keyword evidence="2" id="KW-0812">Transmembrane</keyword>
<evidence type="ECO:0000256" key="1">
    <source>
        <dbReference type="ARBA" id="ARBA00004141"/>
    </source>
</evidence>
<dbReference type="Proteomes" id="UP000766698">
    <property type="component" value="Unassembled WGS sequence"/>
</dbReference>
<dbReference type="InterPro" id="IPR004869">
    <property type="entry name" value="MMPL_dom"/>
</dbReference>
<evidence type="ECO:0000256" key="3">
    <source>
        <dbReference type="ARBA" id="ARBA00022989"/>
    </source>
</evidence>
<evidence type="ECO:0000256" key="4">
    <source>
        <dbReference type="ARBA" id="ARBA00023136"/>
    </source>
</evidence>
<evidence type="ECO:0000259" key="5">
    <source>
        <dbReference type="Pfam" id="PF03176"/>
    </source>
</evidence>
<keyword evidence="3" id="KW-1133">Transmembrane helix</keyword>
<feature type="non-terminal residue" evidence="6">
    <location>
        <position position="38"/>
    </location>
</feature>
<dbReference type="Pfam" id="PF03176">
    <property type="entry name" value="MMPL"/>
    <property type="match status" value="1"/>
</dbReference>
<gene>
    <name evidence="6" type="ORF">GL263_09515</name>
</gene>
<keyword evidence="4" id="KW-0472">Membrane</keyword>
<reference evidence="7" key="1">
    <citation type="journal article" date="2020" name="Syst. Appl. Microbiol.">
        <title>Streptomyces alkaliterrae sp. nov., isolated from an alkaline soil, and emended descriptions of Streptomyces alkaliphilus, Streptomyces calidiresistens and Streptomyces durbertensis.</title>
        <authorList>
            <person name="Swiecimska M."/>
            <person name="Golinska P."/>
            <person name="Nouioui I."/>
            <person name="Wypij M."/>
            <person name="Rai M."/>
            <person name="Sangal V."/>
            <person name="Goodfellow M."/>
        </authorList>
    </citation>
    <scope>NUCLEOTIDE SEQUENCE [LARGE SCALE GENOMIC DNA]</scope>
    <source>
        <strain evidence="7">DSM 104538</strain>
    </source>
</reference>
<comment type="caution">
    <text evidence="6">The sequence shown here is derived from an EMBL/GenBank/DDBJ whole genome shotgun (WGS) entry which is preliminary data.</text>
</comment>
<organism evidence="6 7">
    <name type="scientific">Streptomyces durbertensis</name>
    <dbReference type="NCBI Taxonomy" id="2448886"/>
    <lineage>
        <taxon>Bacteria</taxon>
        <taxon>Bacillati</taxon>
        <taxon>Actinomycetota</taxon>
        <taxon>Actinomycetes</taxon>
        <taxon>Kitasatosporales</taxon>
        <taxon>Streptomycetaceae</taxon>
        <taxon>Streptomyces</taxon>
    </lineage>
</organism>
<name>A0ABR6EFQ1_9ACTN</name>
<evidence type="ECO:0000256" key="2">
    <source>
        <dbReference type="ARBA" id="ARBA00022692"/>
    </source>
</evidence>
<dbReference type="EMBL" id="WMLF01000099">
    <property type="protein sequence ID" value="MBB1243795.1"/>
    <property type="molecule type" value="Genomic_DNA"/>
</dbReference>
<protein>
    <submittedName>
        <fullName evidence="6">MMPL family transporter</fullName>
    </submittedName>
</protein>
<evidence type="ECO:0000313" key="7">
    <source>
        <dbReference type="Proteomes" id="UP000766698"/>
    </source>
</evidence>
<sequence length="38" mass="3738">MLTKMGLAAAATVAIAVLVAVTLVPAVLGFAGDRVLGR</sequence>
<proteinExistence type="predicted"/>
<keyword evidence="7" id="KW-1185">Reference proteome</keyword>
<comment type="subcellular location">
    <subcellularLocation>
        <location evidence="1">Membrane</location>
        <topology evidence="1">Multi-pass membrane protein</topology>
    </subcellularLocation>
</comment>